<keyword evidence="2" id="KW-0677">Repeat</keyword>
<dbReference type="SUPFAM" id="SSF117281">
    <property type="entry name" value="Kelch motif"/>
    <property type="match status" value="2"/>
</dbReference>
<dbReference type="Gene3D" id="2.120.10.80">
    <property type="entry name" value="Kelch-type beta propeller"/>
    <property type="match status" value="2"/>
</dbReference>
<dbReference type="RefSeq" id="XP_052753283.1">
    <property type="nucleotide sequence ID" value="XM_052897323.1"/>
</dbReference>
<organism evidence="4 5">
    <name type="scientific">Galleria mellonella</name>
    <name type="common">Greater wax moth</name>
    <dbReference type="NCBI Taxonomy" id="7137"/>
    <lineage>
        <taxon>Eukaryota</taxon>
        <taxon>Metazoa</taxon>
        <taxon>Ecdysozoa</taxon>
        <taxon>Arthropoda</taxon>
        <taxon>Hexapoda</taxon>
        <taxon>Insecta</taxon>
        <taxon>Pterygota</taxon>
        <taxon>Neoptera</taxon>
        <taxon>Endopterygota</taxon>
        <taxon>Lepidoptera</taxon>
        <taxon>Glossata</taxon>
        <taxon>Ditrysia</taxon>
        <taxon>Pyraloidea</taxon>
        <taxon>Pyralidae</taxon>
        <taxon>Galleriinae</taxon>
        <taxon>Galleria</taxon>
    </lineage>
</organism>
<evidence type="ECO:0000256" key="3">
    <source>
        <dbReference type="SAM" id="MobiDB-lite"/>
    </source>
</evidence>
<name>A0ABM3MPI6_GALME</name>
<feature type="region of interest" description="Disordered" evidence="3">
    <location>
        <begin position="385"/>
        <end position="416"/>
    </location>
</feature>
<sequence>MRYYLEYRHQLDNIVDMWSSVENGSEGPRAAPCSRGKHSATLLGGYVYVLGGRGAGGSVPLRDFWRYCLASGVWERIEARGEAPPALQEHSASAHGQRLYVFGGEAGALSSETPLWIYDTEIRVWRKLAGQPTYTTTLRRRGSKDARGACAGPRGRRGHSAHTLKDCLLIYGGYKDLRGSTNELWAFHYESESWQAVRTAGAGPARHRHAAALHRARLYVHGGQCDLRDCADLWHYDTISRVWTQVRTPAKLSPSARSGHAGLRAGAHFYIFGGEANGHSTNELWRFHFESETWERIVQSLKWPSPRVDCSALLVPWAPSRAADAAGRGRGAAPPAAGGGLLREISKLSSVHLRRGARCSYSVLAAERDSTESLVRHEAALAKSHSAYAIDERQPADGHDGPREADPPDGRGELAREPVSVPDFVDVVPAPAAPPAPAVTKLVYLDSDEEEEARRRRAARLPKSASVRFTRGAAGDEDEAELSTSDYASAERVNRVAGFSNPHYLGPDVRALGAARTPDSGVGDALELRALAPRRPAAQLHVLLLGGREPPHLALLQAPLSMWTYRLL</sequence>
<dbReference type="InterPro" id="IPR051568">
    <property type="entry name" value="LZTR1/Attractin"/>
</dbReference>
<feature type="compositionally biased region" description="Basic and acidic residues" evidence="3">
    <location>
        <begin position="390"/>
        <end position="416"/>
    </location>
</feature>
<evidence type="ECO:0000313" key="5">
    <source>
        <dbReference type="RefSeq" id="XP_052753283.1"/>
    </source>
</evidence>
<dbReference type="InterPro" id="IPR015915">
    <property type="entry name" value="Kelch-typ_b-propeller"/>
</dbReference>
<dbReference type="PANTHER" id="PTHR46376:SF1">
    <property type="entry name" value="LEUCINE-ZIPPER-LIKE TRANSCRIPTIONAL REGULATOR 1"/>
    <property type="match status" value="1"/>
</dbReference>
<accession>A0ABM3MPI6</accession>
<dbReference type="Pfam" id="PF24681">
    <property type="entry name" value="Kelch_KLHDC2_KLHL20_DRC7"/>
    <property type="match status" value="2"/>
</dbReference>
<evidence type="ECO:0000313" key="4">
    <source>
        <dbReference type="Proteomes" id="UP001652740"/>
    </source>
</evidence>
<dbReference type="Proteomes" id="UP001652740">
    <property type="component" value="Unplaced"/>
</dbReference>
<evidence type="ECO:0000256" key="2">
    <source>
        <dbReference type="ARBA" id="ARBA00022737"/>
    </source>
</evidence>
<protein>
    <submittedName>
        <fullName evidence="5">Rab9 effector protein with kelch motifs-like isoform X1</fullName>
    </submittedName>
</protein>
<reference evidence="5" key="1">
    <citation type="submission" date="2025-08" db="UniProtKB">
        <authorList>
            <consortium name="RefSeq"/>
        </authorList>
    </citation>
    <scope>IDENTIFICATION</scope>
    <source>
        <tissue evidence="5">Whole larvae</tissue>
    </source>
</reference>
<dbReference type="PANTHER" id="PTHR46376">
    <property type="entry name" value="LEUCINE-ZIPPER-LIKE TRANSCRIPTIONAL REGULATOR 1"/>
    <property type="match status" value="1"/>
</dbReference>
<evidence type="ECO:0000256" key="1">
    <source>
        <dbReference type="ARBA" id="ARBA00022441"/>
    </source>
</evidence>
<keyword evidence="1" id="KW-0880">Kelch repeat</keyword>
<dbReference type="GeneID" id="113520736"/>
<keyword evidence="4" id="KW-1185">Reference proteome</keyword>
<gene>
    <name evidence="5" type="primary">LOC113520736</name>
</gene>
<proteinExistence type="predicted"/>